<dbReference type="FunFam" id="3.30.1490.20:FF:000008">
    <property type="entry name" value="Synapsin I"/>
    <property type="match status" value="1"/>
</dbReference>
<evidence type="ECO:0000259" key="7">
    <source>
        <dbReference type="Pfam" id="PF02078"/>
    </source>
</evidence>
<dbReference type="GeneTree" id="ENSGT00940000167517"/>
<evidence type="ECO:0000256" key="3">
    <source>
        <dbReference type="ARBA" id="ARBA00022553"/>
    </source>
</evidence>
<dbReference type="Pfam" id="PF10581">
    <property type="entry name" value="Synapsin_N"/>
    <property type="match status" value="1"/>
</dbReference>
<organism evidence="9 10">
    <name type="scientific">Pygocentrus nattereri</name>
    <name type="common">Red-bellied piranha</name>
    <dbReference type="NCBI Taxonomy" id="42514"/>
    <lineage>
        <taxon>Eukaryota</taxon>
        <taxon>Metazoa</taxon>
        <taxon>Chordata</taxon>
        <taxon>Craniata</taxon>
        <taxon>Vertebrata</taxon>
        <taxon>Euteleostomi</taxon>
        <taxon>Actinopterygii</taxon>
        <taxon>Neopterygii</taxon>
        <taxon>Teleostei</taxon>
        <taxon>Ostariophysi</taxon>
        <taxon>Characiformes</taxon>
        <taxon>Characoidei</taxon>
        <taxon>Pygocentrus</taxon>
    </lineage>
</organism>
<feature type="compositionally biased region" description="Polar residues" evidence="6">
    <location>
        <begin position="522"/>
        <end position="536"/>
    </location>
</feature>
<feature type="compositionally biased region" description="Low complexity" evidence="6">
    <location>
        <begin position="491"/>
        <end position="521"/>
    </location>
</feature>
<dbReference type="PROSITE" id="PS00416">
    <property type="entry name" value="SYNAPSIN_2"/>
    <property type="match status" value="1"/>
</dbReference>
<evidence type="ECO:0000259" key="8">
    <source>
        <dbReference type="Pfam" id="PF02750"/>
    </source>
</evidence>
<reference evidence="9 10" key="1">
    <citation type="submission" date="2020-10" db="EMBL/GenBank/DDBJ databases">
        <title>Pygocentrus nattereri (red-bellied piranha) genome, fPygNat1, primary haplotype.</title>
        <authorList>
            <person name="Myers G."/>
            <person name="Meyer A."/>
            <person name="Karagic N."/>
            <person name="Pippel M."/>
            <person name="Winkler S."/>
            <person name="Tracey A."/>
            <person name="Wood J."/>
            <person name="Formenti G."/>
            <person name="Howe K."/>
            <person name="Fedrigo O."/>
            <person name="Jarvis E.D."/>
        </authorList>
    </citation>
    <scope>NUCLEOTIDE SEQUENCE [LARGE SCALE GENOMIC DNA]</scope>
</reference>
<evidence type="ECO:0000256" key="4">
    <source>
        <dbReference type="ARBA" id="ARBA00023018"/>
    </source>
</evidence>
<feature type="compositionally biased region" description="Polar residues" evidence="6">
    <location>
        <begin position="452"/>
        <end position="465"/>
    </location>
</feature>
<name>A0AAR2K3K2_PYGNA</name>
<proteinExistence type="inferred from homology"/>
<dbReference type="Pfam" id="PF02750">
    <property type="entry name" value="Synapsin_C"/>
    <property type="match status" value="1"/>
</dbReference>
<comment type="subcellular location">
    <subcellularLocation>
        <location evidence="1">Cytoplasmic vesicle</location>
        <location evidence="1">Secretory vesicle</location>
        <location evidence="1">Synaptic vesicle</location>
    </subcellularLocation>
</comment>
<dbReference type="InterPro" id="IPR020898">
    <property type="entry name" value="Synapsin_ATP-bd_dom"/>
</dbReference>
<dbReference type="SUPFAM" id="SSF52440">
    <property type="entry name" value="PreATP-grasp domain"/>
    <property type="match status" value="1"/>
</dbReference>
<evidence type="ECO:0000313" key="10">
    <source>
        <dbReference type="Proteomes" id="UP001501920"/>
    </source>
</evidence>
<dbReference type="GO" id="GO:0007269">
    <property type="term" value="P:neurotransmitter secretion"/>
    <property type="evidence" value="ECO:0007669"/>
    <property type="project" value="InterPro"/>
</dbReference>
<dbReference type="SUPFAM" id="SSF56059">
    <property type="entry name" value="Glutathione synthetase ATP-binding domain-like"/>
    <property type="match status" value="1"/>
</dbReference>
<evidence type="ECO:0000256" key="6">
    <source>
        <dbReference type="SAM" id="MobiDB-lite"/>
    </source>
</evidence>
<sequence length="572" mass="62805">MNFLRRRLSDSSFIANLPNGYMTDLQRPDPPPPPPPSAASQRRPQPAQSTSSGFFSSITNVVKQTAASAGLVEQSPAAVAKKFKVLLVIDEPQHEWAKLFRGKKVQGEYDIRVEQAEFSEINLVSHANGTCSVDMQVIRNGTKVVRSFKPDFVLVRQHAFSMAQNEDFRNMIIGLQYAGIPSVNSLESIYNLCDKPWAFAQLISTYKKLGPEKFPLIEQTFYPNYRDMISMPTFPVVVKIGHAHSGMGKVKIDNHSDFQDIASVVAITQTYTTTESFIDAKYDIRVQKIGSDYKAYMRTSISGNWKSNTGSAMLEQVAMTEKYKLWVDACSEIFGGLDICAVKAIHGKDGKDYITEVVGSSMQLIGEHQAEDRQLIAEVVLAKMNQVATRTPTRSPQRPPTTVQQPQPPKPLPPKPVPPVRRNSKPQIQPKPQTPPPAKAHPKVQSDAIDQGQAQTDLAPTQVQSPAKAPARPQSPTKAQSPAKPQVQPKPVAAPSEATPSAPAPSAAPAQAPVEEQPAPQQKSSHPFLNKSQSLTNAFNAFGETFRSSNEDEAKAETIRNLRKSFASLFSD</sequence>
<dbReference type="Gene3D" id="3.30.470.20">
    <property type="entry name" value="ATP-grasp fold, B domain"/>
    <property type="match status" value="1"/>
</dbReference>
<feature type="domain" description="Synapsin ATP-binding" evidence="8">
    <location>
        <begin position="184"/>
        <end position="386"/>
    </location>
</feature>
<comment type="similarity">
    <text evidence="2">Belongs to the synapsin family.</text>
</comment>
<feature type="compositionally biased region" description="Low complexity" evidence="6">
    <location>
        <begin position="389"/>
        <end position="405"/>
    </location>
</feature>
<evidence type="ECO:0000256" key="5">
    <source>
        <dbReference type="ARBA" id="ARBA00023329"/>
    </source>
</evidence>
<evidence type="ECO:0000256" key="1">
    <source>
        <dbReference type="ARBA" id="ARBA00004234"/>
    </source>
</evidence>
<dbReference type="PRINTS" id="PR01368">
    <property type="entry name" value="SYNAPSIN"/>
</dbReference>
<reference evidence="9" key="2">
    <citation type="submission" date="2025-08" db="UniProtKB">
        <authorList>
            <consortium name="Ensembl"/>
        </authorList>
    </citation>
    <scope>IDENTIFICATION</scope>
</reference>
<keyword evidence="3" id="KW-0597">Phosphoprotein</keyword>
<dbReference type="GO" id="GO:0030672">
    <property type="term" value="C:synaptic vesicle membrane"/>
    <property type="evidence" value="ECO:0007669"/>
    <property type="project" value="TreeGrafter"/>
</dbReference>
<dbReference type="InterPro" id="IPR016185">
    <property type="entry name" value="PreATP-grasp_dom_sf"/>
</dbReference>
<dbReference type="InterPro" id="IPR019736">
    <property type="entry name" value="Synapsin_P_site"/>
</dbReference>
<dbReference type="PANTHER" id="PTHR10841">
    <property type="entry name" value="SYNAPSIN"/>
    <property type="match status" value="1"/>
</dbReference>
<feature type="region of interest" description="Disordered" evidence="6">
    <location>
        <begin position="19"/>
        <end position="52"/>
    </location>
</feature>
<dbReference type="InterPro" id="IPR019735">
    <property type="entry name" value="Synapsin_CS"/>
</dbReference>
<keyword evidence="10" id="KW-1185">Reference proteome</keyword>
<dbReference type="Proteomes" id="UP001501920">
    <property type="component" value="Chromosome 21"/>
</dbReference>
<evidence type="ECO:0000313" key="9">
    <source>
        <dbReference type="Ensembl" id="ENSPNAP00000057052.1"/>
    </source>
</evidence>
<dbReference type="InterPro" id="IPR001359">
    <property type="entry name" value="Synapsin"/>
</dbReference>
<feature type="domain" description="Synapsin pre-ATP-grasp" evidence="7">
    <location>
        <begin position="80"/>
        <end position="182"/>
    </location>
</feature>
<dbReference type="GO" id="GO:0005524">
    <property type="term" value="F:ATP binding"/>
    <property type="evidence" value="ECO:0007669"/>
    <property type="project" value="InterPro"/>
</dbReference>
<dbReference type="Gene3D" id="3.40.50.20">
    <property type="match status" value="1"/>
</dbReference>
<dbReference type="Ensembl" id="ENSPNAT00000077290.1">
    <property type="protein sequence ID" value="ENSPNAP00000057052.1"/>
    <property type="gene ID" value="ENSPNAG00000000793.2"/>
</dbReference>
<dbReference type="Pfam" id="PF02078">
    <property type="entry name" value="Synapsin"/>
    <property type="match status" value="1"/>
</dbReference>
<dbReference type="FunFam" id="3.30.470.20:FF:000042">
    <property type="entry name" value="Synapsin III"/>
    <property type="match status" value="1"/>
</dbReference>
<evidence type="ECO:0008006" key="11">
    <source>
        <dbReference type="Google" id="ProtNLM"/>
    </source>
</evidence>
<dbReference type="PANTHER" id="PTHR10841:SF20">
    <property type="entry name" value="SYNAPSIN-2"/>
    <property type="match status" value="1"/>
</dbReference>
<dbReference type="PROSITE" id="PS00415">
    <property type="entry name" value="SYNAPSIN_1"/>
    <property type="match status" value="1"/>
</dbReference>
<reference evidence="9" key="3">
    <citation type="submission" date="2025-09" db="UniProtKB">
        <authorList>
            <consortium name="Ensembl"/>
        </authorList>
    </citation>
    <scope>IDENTIFICATION</scope>
</reference>
<dbReference type="AlphaFoldDB" id="A0AAR2K3K2"/>
<dbReference type="InterPro" id="IPR020897">
    <property type="entry name" value="Synapsin_pre-ATP-grasp_dom"/>
</dbReference>
<feature type="compositionally biased region" description="Low complexity" evidence="6">
    <location>
        <begin position="38"/>
        <end position="49"/>
    </location>
</feature>
<accession>A0AAR2K3K2</accession>
<dbReference type="FunFam" id="3.40.50.20:FF:000008">
    <property type="entry name" value="Synapsin III"/>
    <property type="match status" value="1"/>
</dbReference>
<evidence type="ECO:0000256" key="2">
    <source>
        <dbReference type="ARBA" id="ARBA00008243"/>
    </source>
</evidence>
<keyword evidence="5" id="KW-0968">Cytoplasmic vesicle</keyword>
<protein>
    <recommendedName>
        <fullName evidence="11">Synapsin IIb</fullName>
    </recommendedName>
</protein>
<keyword evidence="4" id="KW-0770">Synapse</keyword>
<feature type="region of interest" description="Disordered" evidence="6">
    <location>
        <begin position="387"/>
        <end position="536"/>
    </location>
</feature>
<feature type="compositionally biased region" description="Pro residues" evidence="6">
    <location>
        <begin position="28"/>
        <end position="37"/>
    </location>
</feature>
<dbReference type="Gene3D" id="3.30.1490.20">
    <property type="entry name" value="ATP-grasp fold, A domain"/>
    <property type="match status" value="1"/>
</dbReference>
<dbReference type="InterPro" id="IPR013815">
    <property type="entry name" value="ATP_grasp_subdomain_1"/>
</dbReference>
<feature type="compositionally biased region" description="Pro residues" evidence="6">
    <location>
        <begin position="406"/>
        <end position="419"/>
    </location>
</feature>